<gene>
    <name evidence="8" type="ORF">BW247_08185</name>
</gene>
<dbReference type="RefSeq" id="WP_076836719.1">
    <property type="nucleotide sequence ID" value="NZ_CP019434.1"/>
</dbReference>
<dbReference type="InterPro" id="IPR015424">
    <property type="entry name" value="PyrdxlP-dep_Trfase"/>
</dbReference>
<reference evidence="8 9" key="1">
    <citation type="submission" date="2017-01" db="EMBL/GenBank/DDBJ databases">
        <title>Draft sequence of Acidihalobacter ferrooxidans strain DSM 14175 (strain V8).</title>
        <authorList>
            <person name="Khaleque H.N."/>
            <person name="Ramsay J.P."/>
            <person name="Murphy R.J.T."/>
            <person name="Kaksonen A.H."/>
            <person name="Boxall N.J."/>
            <person name="Watkin E.L.J."/>
        </authorList>
    </citation>
    <scope>NUCLEOTIDE SEQUENCE [LARGE SCALE GENOMIC DNA]</scope>
    <source>
        <strain evidence="8 9">V8</strain>
    </source>
</reference>
<comment type="similarity">
    <text evidence="2 6">Belongs to the class-I pyridoxal-phosphate-dependent aminotransferase family.</text>
</comment>
<dbReference type="STRING" id="1765967.BW247_08185"/>
<dbReference type="PROSITE" id="PS00105">
    <property type="entry name" value="AA_TRANSFER_CLASS_1"/>
    <property type="match status" value="1"/>
</dbReference>
<evidence type="ECO:0000256" key="2">
    <source>
        <dbReference type="ARBA" id="ARBA00007441"/>
    </source>
</evidence>
<dbReference type="CDD" id="cd00609">
    <property type="entry name" value="AAT_like"/>
    <property type="match status" value="1"/>
</dbReference>
<protein>
    <recommendedName>
        <fullName evidence="6">Aminotransferase</fullName>
        <ecNumber evidence="6">2.6.1.-</ecNumber>
    </recommendedName>
</protein>
<comment type="cofactor">
    <cofactor evidence="1 6">
        <name>pyridoxal 5'-phosphate</name>
        <dbReference type="ChEBI" id="CHEBI:597326"/>
    </cofactor>
</comment>
<dbReference type="PANTHER" id="PTHR46383:SF2">
    <property type="entry name" value="AMINOTRANSFERASE"/>
    <property type="match status" value="1"/>
</dbReference>
<dbReference type="PANTHER" id="PTHR46383">
    <property type="entry name" value="ASPARTATE AMINOTRANSFERASE"/>
    <property type="match status" value="1"/>
</dbReference>
<dbReference type="InterPro" id="IPR015421">
    <property type="entry name" value="PyrdxlP-dep_Trfase_major"/>
</dbReference>
<dbReference type="EC" id="2.6.1.-" evidence="6"/>
<dbReference type="Pfam" id="PF00155">
    <property type="entry name" value="Aminotran_1_2"/>
    <property type="match status" value="1"/>
</dbReference>
<keyword evidence="5" id="KW-0663">Pyridoxal phosphate</keyword>
<dbReference type="GO" id="GO:0008483">
    <property type="term" value="F:transaminase activity"/>
    <property type="evidence" value="ECO:0007669"/>
    <property type="project" value="UniProtKB-KW"/>
</dbReference>
<evidence type="ECO:0000256" key="3">
    <source>
        <dbReference type="ARBA" id="ARBA00022576"/>
    </source>
</evidence>
<keyword evidence="4 6" id="KW-0808">Transferase</keyword>
<sequence length="391" mass="42810">MNRINPHFAARVHDIEPFHVMELLARARQLEHEGRTIVHMEVGEPDFATAEPIIRAGQRALAEGHTGYSPALGLPALREAIAGHYARRYGVAVDSSRIIITSGGSAALQLALGVLVDIGNEVLLTDPGYPCNRHFVRLFEGHARNVPVHRETRYQLTAELLRAHWTRSTVAALVSSPANPTGTLIDADEMAAMAAFAAQQGGTLLVDEIYHGLVYGADAPTALALSDDVFVLNSFSKYFGMTGWRLGWIVVPDAYVRAVEKLQQNIYISAAKPAQHAALAAFTPEAEAIFEARREAFRERRDYLLPALRGLGFDIPVTPDGAFYLYANCARFGVDSFELSKRLLEEVGVAVTPGIDFGEFGAAQHLRFAYTTGLDQLREGVARLERFLGSK</sequence>
<dbReference type="EMBL" id="CP019434">
    <property type="protein sequence ID" value="APZ43071.1"/>
    <property type="molecule type" value="Genomic_DNA"/>
</dbReference>
<evidence type="ECO:0000313" key="9">
    <source>
        <dbReference type="Proteomes" id="UP000243807"/>
    </source>
</evidence>
<dbReference type="GO" id="GO:0030170">
    <property type="term" value="F:pyridoxal phosphate binding"/>
    <property type="evidence" value="ECO:0007669"/>
    <property type="project" value="InterPro"/>
</dbReference>
<dbReference type="AlphaFoldDB" id="A0A1P8UH10"/>
<dbReference type="NCBIfam" id="NF006514">
    <property type="entry name" value="PRK08960.1"/>
    <property type="match status" value="1"/>
</dbReference>
<organism evidence="8 9">
    <name type="scientific">Acidihalobacter ferrooxydans</name>
    <dbReference type="NCBI Taxonomy" id="1765967"/>
    <lineage>
        <taxon>Bacteria</taxon>
        <taxon>Pseudomonadati</taxon>
        <taxon>Pseudomonadota</taxon>
        <taxon>Gammaproteobacteria</taxon>
        <taxon>Chromatiales</taxon>
        <taxon>Ectothiorhodospiraceae</taxon>
        <taxon>Acidihalobacter</taxon>
    </lineage>
</organism>
<dbReference type="KEGG" id="afy:BW247_08185"/>
<proteinExistence type="inferred from homology"/>
<evidence type="ECO:0000313" key="8">
    <source>
        <dbReference type="EMBL" id="APZ43071.1"/>
    </source>
</evidence>
<evidence type="ECO:0000256" key="4">
    <source>
        <dbReference type="ARBA" id="ARBA00022679"/>
    </source>
</evidence>
<evidence type="ECO:0000256" key="1">
    <source>
        <dbReference type="ARBA" id="ARBA00001933"/>
    </source>
</evidence>
<dbReference type="Proteomes" id="UP000243807">
    <property type="component" value="Chromosome"/>
</dbReference>
<dbReference type="InterPro" id="IPR050596">
    <property type="entry name" value="AspAT/PAT-like"/>
</dbReference>
<evidence type="ECO:0000256" key="6">
    <source>
        <dbReference type="RuleBase" id="RU000481"/>
    </source>
</evidence>
<dbReference type="InterPro" id="IPR004839">
    <property type="entry name" value="Aminotransferase_I/II_large"/>
</dbReference>
<keyword evidence="9" id="KW-1185">Reference proteome</keyword>
<keyword evidence="3 6" id="KW-0032">Aminotransferase</keyword>
<dbReference type="NCBIfam" id="NF005601">
    <property type="entry name" value="PRK07337.1"/>
    <property type="match status" value="1"/>
</dbReference>
<evidence type="ECO:0000259" key="7">
    <source>
        <dbReference type="Pfam" id="PF00155"/>
    </source>
</evidence>
<dbReference type="OrthoDB" id="9803354at2"/>
<name>A0A1P8UH10_9GAMM</name>
<dbReference type="InterPro" id="IPR004838">
    <property type="entry name" value="NHTrfase_class1_PyrdxlP-BS"/>
</dbReference>
<evidence type="ECO:0000256" key="5">
    <source>
        <dbReference type="ARBA" id="ARBA00022898"/>
    </source>
</evidence>
<dbReference type="SUPFAM" id="SSF53383">
    <property type="entry name" value="PLP-dependent transferases"/>
    <property type="match status" value="1"/>
</dbReference>
<dbReference type="GO" id="GO:0006520">
    <property type="term" value="P:amino acid metabolic process"/>
    <property type="evidence" value="ECO:0007669"/>
    <property type="project" value="InterPro"/>
</dbReference>
<accession>A0A1P8UH10</accession>
<dbReference type="Gene3D" id="3.40.640.10">
    <property type="entry name" value="Type I PLP-dependent aspartate aminotransferase-like (Major domain)"/>
    <property type="match status" value="1"/>
</dbReference>
<feature type="domain" description="Aminotransferase class I/classII large" evidence="7">
    <location>
        <begin position="37"/>
        <end position="383"/>
    </location>
</feature>